<sequence>MPITHLRPVRSVQAPISDPLFIHALSLHRARDRTLRQSRFVRSFMFKKEGSLHSKRQITAHIRALRTHKLAVLSAPAAAPRTTSISARRLGRDMPSLHTFSASSESSLVLSIKTPLPASKFSTPFTPANQVLHPPFQPPEPHKGTPSKRHRNWQWSPVLVPRHTSPGFDENTSPAHTPATPDSPICNLTRRLSLLSPPVGIHVPRRLSYSQACASPYTPDSSFGQALASPVLIRSTLWTPSPPVASPRYQLDDFQFSPFQLAL</sequence>
<name>A0AAD7DLM4_MYCRO</name>
<proteinExistence type="predicted"/>
<keyword evidence="3" id="KW-1185">Reference proteome</keyword>
<dbReference type="EMBL" id="JARKIE010000043">
    <property type="protein sequence ID" value="KAJ7694165.1"/>
    <property type="molecule type" value="Genomic_DNA"/>
</dbReference>
<evidence type="ECO:0000313" key="3">
    <source>
        <dbReference type="Proteomes" id="UP001221757"/>
    </source>
</evidence>
<evidence type="ECO:0000256" key="1">
    <source>
        <dbReference type="SAM" id="MobiDB-lite"/>
    </source>
</evidence>
<dbReference type="Proteomes" id="UP001221757">
    <property type="component" value="Unassembled WGS sequence"/>
</dbReference>
<organism evidence="2 3">
    <name type="scientific">Mycena rosella</name>
    <name type="common">Pink bonnet</name>
    <name type="synonym">Agaricus rosellus</name>
    <dbReference type="NCBI Taxonomy" id="1033263"/>
    <lineage>
        <taxon>Eukaryota</taxon>
        <taxon>Fungi</taxon>
        <taxon>Dikarya</taxon>
        <taxon>Basidiomycota</taxon>
        <taxon>Agaricomycotina</taxon>
        <taxon>Agaricomycetes</taxon>
        <taxon>Agaricomycetidae</taxon>
        <taxon>Agaricales</taxon>
        <taxon>Marasmiineae</taxon>
        <taxon>Mycenaceae</taxon>
        <taxon>Mycena</taxon>
    </lineage>
</organism>
<dbReference type="AlphaFoldDB" id="A0AAD7DLM4"/>
<reference evidence="2" key="1">
    <citation type="submission" date="2023-03" db="EMBL/GenBank/DDBJ databases">
        <title>Massive genome expansion in bonnet fungi (Mycena s.s.) driven by repeated elements and novel gene families across ecological guilds.</title>
        <authorList>
            <consortium name="Lawrence Berkeley National Laboratory"/>
            <person name="Harder C.B."/>
            <person name="Miyauchi S."/>
            <person name="Viragh M."/>
            <person name="Kuo A."/>
            <person name="Thoen E."/>
            <person name="Andreopoulos B."/>
            <person name="Lu D."/>
            <person name="Skrede I."/>
            <person name="Drula E."/>
            <person name="Henrissat B."/>
            <person name="Morin E."/>
            <person name="Kohler A."/>
            <person name="Barry K."/>
            <person name="LaButti K."/>
            <person name="Morin E."/>
            <person name="Salamov A."/>
            <person name="Lipzen A."/>
            <person name="Mereny Z."/>
            <person name="Hegedus B."/>
            <person name="Baldrian P."/>
            <person name="Stursova M."/>
            <person name="Weitz H."/>
            <person name="Taylor A."/>
            <person name="Grigoriev I.V."/>
            <person name="Nagy L.G."/>
            <person name="Martin F."/>
            <person name="Kauserud H."/>
        </authorList>
    </citation>
    <scope>NUCLEOTIDE SEQUENCE</scope>
    <source>
        <strain evidence="2">CBHHK067</strain>
    </source>
</reference>
<gene>
    <name evidence="2" type="ORF">B0H17DRAFT_1058028</name>
</gene>
<comment type="caution">
    <text evidence="2">The sequence shown here is derived from an EMBL/GenBank/DDBJ whole genome shotgun (WGS) entry which is preliminary data.</text>
</comment>
<evidence type="ECO:0000313" key="2">
    <source>
        <dbReference type="EMBL" id="KAJ7694165.1"/>
    </source>
</evidence>
<protein>
    <submittedName>
        <fullName evidence="2">Uncharacterized protein</fullName>
    </submittedName>
</protein>
<accession>A0AAD7DLM4</accession>
<feature type="region of interest" description="Disordered" evidence="1">
    <location>
        <begin position="163"/>
        <end position="182"/>
    </location>
</feature>